<gene>
    <name evidence="1" type="ORF">C8Q71DRAFT_727104</name>
</gene>
<sequence length="271" mass="30682">MSFYDAAPSLSHLYVQGPPCLRLSEWRLDELAVLAPPPSPALSECEKPYRSRKSRTAPHVRVQIKSDIMALFKPKNTRRSEIEMVPSIQLEEMQTLEAGTVSPLALEVSSPIEGETAQWPPIRTPKPVTPLPPHIDPYPAPIVFSLVGEPPGRGLPLLLLYLDPVRALQRLHLPVEDIFAPFGFSKVHIFCMWPGNSKIYTERQLEAYNESGGPVVRLQVVFLILQAYAHLFEEISPMPRLPSDMMSLDRLWLVALQHVEENKFTAEVHWR</sequence>
<protein>
    <submittedName>
        <fullName evidence="1">Uncharacterized protein</fullName>
    </submittedName>
</protein>
<accession>A0ABQ8K2F5</accession>
<proteinExistence type="predicted"/>
<dbReference type="Proteomes" id="UP000814176">
    <property type="component" value="Unassembled WGS sequence"/>
</dbReference>
<evidence type="ECO:0000313" key="2">
    <source>
        <dbReference type="Proteomes" id="UP000814176"/>
    </source>
</evidence>
<dbReference type="EMBL" id="JADCUA010000028">
    <property type="protein sequence ID" value="KAH9830905.1"/>
    <property type="molecule type" value="Genomic_DNA"/>
</dbReference>
<dbReference type="RefSeq" id="XP_047774152.1">
    <property type="nucleotide sequence ID" value="XM_047921822.1"/>
</dbReference>
<dbReference type="GeneID" id="72002554"/>
<comment type="caution">
    <text evidence="1">The sequence shown here is derived from an EMBL/GenBank/DDBJ whole genome shotgun (WGS) entry which is preliminary data.</text>
</comment>
<keyword evidence="2" id="KW-1185">Reference proteome</keyword>
<reference evidence="1 2" key="1">
    <citation type="journal article" date="2021" name="Environ. Microbiol.">
        <title>Gene family expansions and transcriptome signatures uncover fungal adaptations to wood decay.</title>
        <authorList>
            <person name="Hage H."/>
            <person name="Miyauchi S."/>
            <person name="Viragh M."/>
            <person name="Drula E."/>
            <person name="Min B."/>
            <person name="Chaduli D."/>
            <person name="Navarro D."/>
            <person name="Favel A."/>
            <person name="Norest M."/>
            <person name="Lesage-Meessen L."/>
            <person name="Balint B."/>
            <person name="Merenyi Z."/>
            <person name="de Eugenio L."/>
            <person name="Morin E."/>
            <person name="Martinez A.T."/>
            <person name="Baldrian P."/>
            <person name="Stursova M."/>
            <person name="Martinez M.J."/>
            <person name="Novotny C."/>
            <person name="Magnuson J.K."/>
            <person name="Spatafora J.W."/>
            <person name="Maurice S."/>
            <person name="Pangilinan J."/>
            <person name="Andreopoulos W."/>
            <person name="LaButti K."/>
            <person name="Hundley H."/>
            <person name="Na H."/>
            <person name="Kuo A."/>
            <person name="Barry K."/>
            <person name="Lipzen A."/>
            <person name="Henrissat B."/>
            <person name="Riley R."/>
            <person name="Ahrendt S."/>
            <person name="Nagy L.G."/>
            <person name="Grigoriev I.V."/>
            <person name="Martin F."/>
            <person name="Rosso M.N."/>
        </authorList>
    </citation>
    <scope>NUCLEOTIDE SEQUENCE [LARGE SCALE GENOMIC DNA]</scope>
    <source>
        <strain evidence="1 2">CIRM-BRFM 1785</strain>
    </source>
</reference>
<evidence type="ECO:0000313" key="1">
    <source>
        <dbReference type="EMBL" id="KAH9830905.1"/>
    </source>
</evidence>
<organism evidence="1 2">
    <name type="scientific">Rhodofomes roseus</name>
    <dbReference type="NCBI Taxonomy" id="34475"/>
    <lineage>
        <taxon>Eukaryota</taxon>
        <taxon>Fungi</taxon>
        <taxon>Dikarya</taxon>
        <taxon>Basidiomycota</taxon>
        <taxon>Agaricomycotina</taxon>
        <taxon>Agaricomycetes</taxon>
        <taxon>Polyporales</taxon>
        <taxon>Rhodofomes</taxon>
    </lineage>
</organism>
<name>A0ABQ8K2F5_9APHY</name>